<gene>
    <name evidence="2" type="ORF">WMY93_008842</name>
</gene>
<reference evidence="3" key="1">
    <citation type="submission" date="2024-04" db="EMBL/GenBank/DDBJ databases">
        <title>Salinicola lusitanus LLJ914,a marine bacterium isolated from the Okinawa Trough.</title>
        <authorList>
            <person name="Li J."/>
        </authorList>
    </citation>
    <scope>NUCLEOTIDE SEQUENCE [LARGE SCALE GENOMIC DNA]</scope>
</reference>
<accession>A0AAW0PDQ2</accession>
<name>A0AAW0PDQ2_9GOBI</name>
<protein>
    <submittedName>
        <fullName evidence="2">Uncharacterized protein</fullName>
    </submittedName>
</protein>
<dbReference type="AlphaFoldDB" id="A0AAW0PDQ2"/>
<evidence type="ECO:0000256" key="1">
    <source>
        <dbReference type="SAM" id="MobiDB-lite"/>
    </source>
</evidence>
<dbReference type="EMBL" id="JBBPFD010000006">
    <property type="protein sequence ID" value="KAK7921940.1"/>
    <property type="molecule type" value="Genomic_DNA"/>
</dbReference>
<organism evidence="2 3">
    <name type="scientific">Mugilogobius chulae</name>
    <name type="common">yellowstripe goby</name>
    <dbReference type="NCBI Taxonomy" id="88201"/>
    <lineage>
        <taxon>Eukaryota</taxon>
        <taxon>Metazoa</taxon>
        <taxon>Chordata</taxon>
        <taxon>Craniata</taxon>
        <taxon>Vertebrata</taxon>
        <taxon>Euteleostomi</taxon>
        <taxon>Actinopterygii</taxon>
        <taxon>Neopterygii</taxon>
        <taxon>Teleostei</taxon>
        <taxon>Neoteleostei</taxon>
        <taxon>Acanthomorphata</taxon>
        <taxon>Gobiaria</taxon>
        <taxon>Gobiiformes</taxon>
        <taxon>Gobioidei</taxon>
        <taxon>Gobiidae</taxon>
        <taxon>Gobionellinae</taxon>
        <taxon>Mugilogobius</taxon>
    </lineage>
</organism>
<evidence type="ECO:0000313" key="3">
    <source>
        <dbReference type="Proteomes" id="UP001460270"/>
    </source>
</evidence>
<evidence type="ECO:0000313" key="2">
    <source>
        <dbReference type="EMBL" id="KAK7921940.1"/>
    </source>
</evidence>
<comment type="caution">
    <text evidence="2">The sequence shown here is derived from an EMBL/GenBank/DDBJ whole genome shotgun (WGS) entry which is preliminary data.</text>
</comment>
<feature type="compositionally biased region" description="Low complexity" evidence="1">
    <location>
        <begin position="93"/>
        <end position="201"/>
    </location>
</feature>
<feature type="region of interest" description="Disordered" evidence="1">
    <location>
        <begin position="92"/>
        <end position="209"/>
    </location>
</feature>
<dbReference type="Proteomes" id="UP001460270">
    <property type="component" value="Unassembled WGS sequence"/>
</dbReference>
<sequence length="209" mass="20869">MYSKCPVPCLNLLYNGEAEEDGDSKRTAWRRRKLCDREWIHPPTGTRAEQGTAATWPWFDAMHGALGERPAIQPPLLVASCMALGQGHGSNITPASPATNSSSITTASSSPPTASSSPPTASRSPPTASSSPPTASSSVPTASSSSAPIASSSSSSSSAPIASSSSSAPIASSSNSRAPSPAAAAAALPSPAAAAELPSPAAEREEGSL</sequence>
<keyword evidence="3" id="KW-1185">Reference proteome</keyword>
<proteinExistence type="predicted"/>